<dbReference type="EMBL" id="JADEWZ010000025">
    <property type="protein sequence ID" value="MBE9117437.1"/>
    <property type="molecule type" value="Genomic_DNA"/>
</dbReference>
<evidence type="ECO:0000259" key="2">
    <source>
        <dbReference type="Pfam" id="PF10882"/>
    </source>
</evidence>
<evidence type="ECO:0000256" key="1">
    <source>
        <dbReference type="SAM" id="Phobius"/>
    </source>
</evidence>
<keyword evidence="4" id="KW-1185">Reference proteome</keyword>
<dbReference type="AlphaFoldDB" id="A0A8J7IUB7"/>
<sequence length="151" mass="16908">MSQVFPIFPASAKALWGIGAIALILLLSLGFCGYLTYSLHHVRVELSPTELQIRGDLYGRTIPLTALVPQEAQTLNLRQNSAYKPKWRTNGIGLPGYQSGWFKLVNGEKALMFVTDPQQVVYLPTQQGYVLLMSVENTDEFLKSLYEVVPF</sequence>
<keyword evidence="1" id="KW-0472">Membrane</keyword>
<accession>A0A8J7IUB7</accession>
<proteinExistence type="predicted"/>
<name>A0A8J7IUB7_9CYAN</name>
<dbReference type="Proteomes" id="UP000654482">
    <property type="component" value="Unassembled WGS sequence"/>
</dbReference>
<gene>
    <name evidence="3" type="ORF">IQ249_16170</name>
</gene>
<protein>
    <recommendedName>
        <fullName evidence="2">Bacterial Pleckstrin homology domain-containing protein</fullName>
    </recommendedName>
</protein>
<feature type="transmembrane region" description="Helical" evidence="1">
    <location>
        <begin position="14"/>
        <end position="37"/>
    </location>
</feature>
<feature type="domain" description="Bacterial Pleckstrin homology" evidence="2">
    <location>
        <begin position="43"/>
        <end position="145"/>
    </location>
</feature>
<organism evidence="3 4">
    <name type="scientific">Lusitaniella coriacea LEGE 07157</name>
    <dbReference type="NCBI Taxonomy" id="945747"/>
    <lineage>
        <taxon>Bacteria</taxon>
        <taxon>Bacillati</taxon>
        <taxon>Cyanobacteriota</taxon>
        <taxon>Cyanophyceae</taxon>
        <taxon>Spirulinales</taxon>
        <taxon>Lusitaniellaceae</taxon>
        <taxon>Lusitaniella</taxon>
    </lineage>
</organism>
<dbReference type="RefSeq" id="WP_194030527.1">
    <property type="nucleotide sequence ID" value="NZ_JADEWZ010000025.1"/>
</dbReference>
<reference evidence="3" key="1">
    <citation type="submission" date="2020-10" db="EMBL/GenBank/DDBJ databases">
        <authorList>
            <person name="Castelo-Branco R."/>
            <person name="Eusebio N."/>
            <person name="Adriana R."/>
            <person name="Vieira A."/>
            <person name="Brugerolle De Fraissinette N."/>
            <person name="Rezende De Castro R."/>
            <person name="Schneider M.P."/>
            <person name="Vasconcelos V."/>
            <person name="Leao P.N."/>
        </authorList>
    </citation>
    <scope>NUCLEOTIDE SEQUENCE</scope>
    <source>
        <strain evidence="3">LEGE 07157</strain>
    </source>
</reference>
<evidence type="ECO:0000313" key="4">
    <source>
        <dbReference type="Proteomes" id="UP000654482"/>
    </source>
</evidence>
<keyword evidence="1" id="KW-1133">Transmembrane helix</keyword>
<dbReference type="InterPro" id="IPR027783">
    <property type="entry name" value="Bacterial_PH-related"/>
</dbReference>
<dbReference type="Pfam" id="PF10882">
    <property type="entry name" value="bPH_5"/>
    <property type="match status" value="1"/>
</dbReference>
<comment type="caution">
    <text evidence="3">The sequence shown here is derived from an EMBL/GenBank/DDBJ whole genome shotgun (WGS) entry which is preliminary data.</text>
</comment>
<keyword evidence="1" id="KW-0812">Transmembrane</keyword>
<evidence type="ECO:0000313" key="3">
    <source>
        <dbReference type="EMBL" id="MBE9117437.1"/>
    </source>
</evidence>